<feature type="transmembrane region" description="Helical" evidence="5">
    <location>
        <begin position="52"/>
        <end position="70"/>
    </location>
</feature>
<dbReference type="PANTHER" id="PTHR37422">
    <property type="entry name" value="TEICHURONIC ACID BIOSYNTHESIS PROTEIN TUAE"/>
    <property type="match status" value="1"/>
</dbReference>
<feature type="transmembrane region" description="Helical" evidence="5">
    <location>
        <begin position="274"/>
        <end position="293"/>
    </location>
</feature>
<evidence type="ECO:0000313" key="7">
    <source>
        <dbReference type="EMBL" id="GAA3579243.1"/>
    </source>
</evidence>
<keyword evidence="3 5" id="KW-1133">Transmembrane helix</keyword>
<comment type="caution">
    <text evidence="7">The sequence shown here is derived from an EMBL/GenBank/DDBJ whole genome shotgun (WGS) entry which is preliminary data.</text>
</comment>
<keyword evidence="2 5" id="KW-0812">Transmembrane</keyword>
<evidence type="ECO:0000256" key="5">
    <source>
        <dbReference type="SAM" id="Phobius"/>
    </source>
</evidence>
<feature type="transmembrane region" description="Helical" evidence="5">
    <location>
        <begin position="120"/>
        <end position="138"/>
    </location>
</feature>
<gene>
    <name evidence="7" type="ORF">GCM10022197_40910</name>
</gene>
<feature type="transmembrane region" description="Helical" evidence="5">
    <location>
        <begin position="412"/>
        <end position="432"/>
    </location>
</feature>
<dbReference type="InterPro" id="IPR051533">
    <property type="entry name" value="WaaL-like"/>
</dbReference>
<feature type="transmembrane region" description="Helical" evidence="5">
    <location>
        <begin position="205"/>
        <end position="223"/>
    </location>
</feature>
<proteinExistence type="predicted"/>
<evidence type="ECO:0000259" key="6">
    <source>
        <dbReference type="Pfam" id="PF04932"/>
    </source>
</evidence>
<feature type="transmembrane region" description="Helical" evidence="5">
    <location>
        <begin position="90"/>
        <end position="108"/>
    </location>
</feature>
<feature type="transmembrane region" description="Helical" evidence="5">
    <location>
        <begin position="21"/>
        <end position="40"/>
    </location>
</feature>
<name>A0ABP6Y913_9ACTN</name>
<evidence type="ECO:0000256" key="1">
    <source>
        <dbReference type="ARBA" id="ARBA00004141"/>
    </source>
</evidence>
<dbReference type="EMBL" id="BAAAYR010000007">
    <property type="protein sequence ID" value="GAA3579243.1"/>
    <property type="molecule type" value="Genomic_DNA"/>
</dbReference>
<reference evidence="8" key="1">
    <citation type="journal article" date="2019" name="Int. J. Syst. Evol. Microbiol.">
        <title>The Global Catalogue of Microorganisms (GCM) 10K type strain sequencing project: providing services to taxonomists for standard genome sequencing and annotation.</title>
        <authorList>
            <consortium name="The Broad Institute Genomics Platform"/>
            <consortium name="The Broad Institute Genome Sequencing Center for Infectious Disease"/>
            <person name="Wu L."/>
            <person name="Ma J."/>
        </authorList>
    </citation>
    <scope>NUCLEOTIDE SEQUENCE [LARGE SCALE GENOMIC DNA]</scope>
    <source>
        <strain evidence="8">JCM 16540</strain>
    </source>
</reference>
<feature type="transmembrane region" description="Helical" evidence="5">
    <location>
        <begin position="230"/>
        <end position="245"/>
    </location>
</feature>
<dbReference type="RefSeq" id="WP_204913060.1">
    <property type="nucleotide sequence ID" value="NZ_BAAAYR010000007.1"/>
</dbReference>
<evidence type="ECO:0000256" key="3">
    <source>
        <dbReference type="ARBA" id="ARBA00022989"/>
    </source>
</evidence>
<dbReference type="Pfam" id="PF04932">
    <property type="entry name" value="Wzy_C"/>
    <property type="match status" value="1"/>
</dbReference>
<evidence type="ECO:0000313" key="8">
    <source>
        <dbReference type="Proteomes" id="UP001500767"/>
    </source>
</evidence>
<evidence type="ECO:0000256" key="4">
    <source>
        <dbReference type="ARBA" id="ARBA00023136"/>
    </source>
</evidence>
<feature type="transmembrane region" description="Helical" evidence="5">
    <location>
        <begin position="346"/>
        <end position="368"/>
    </location>
</feature>
<organism evidence="7 8">
    <name type="scientific">Microlunatus spumicola</name>
    <dbReference type="NCBI Taxonomy" id="81499"/>
    <lineage>
        <taxon>Bacteria</taxon>
        <taxon>Bacillati</taxon>
        <taxon>Actinomycetota</taxon>
        <taxon>Actinomycetes</taxon>
        <taxon>Propionibacteriales</taxon>
        <taxon>Propionibacteriaceae</taxon>
        <taxon>Microlunatus</taxon>
    </lineage>
</organism>
<feature type="transmembrane region" description="Helical" evidence="5">
    <location>
        <begin position="150"/>
        <end position="167"/>
    </location>
</feature>
<protein>
    <recommendedName>
        <fullName evidence="6">O-antigen ligase-related domain-containing protein</fullName>
    </recommendedName>
</protein>
<feature type="transmembrane region" description="Helical" evidence="5">
    <location>
        <begin position="251"/>
        <end position="269"/>
    </location>
</feature>
<dbReference type="InterPro" id="IPR007016">
    <property type="entry name" value="O-antigen_ligase-rel_domated"/>
</dbReference>
<accession>A0ABP6Y913</accession>
<evidence type="ECO:0000256" key="2">
    <source>
        <dbReference type="ARBA" id="ARBA00022692"/>
    </source>
</evidence>
<feature type="transmembrane region" description="Helical" evidence="5">
    <location>
        <begin position="388"/>
        <end position="406"/>
    </location>
</feature>
<dbReference type="PANTHER" id="PTHR37422:SF13">
    <property type="entry name" value="LIPOPOLYSACCHARIDE BIOSYNTHESIS PROTEIN PA4999-RELATED"/>
    <property type="match status" value="1"/>
</dbReference>
<feature type="domain" description="O-antigen ligase-related" evidence="6">
    <location>
        <begin position="235"/>
        <end position="362"/>
    </location>
</feature>
<comment type="subcellular location">
    <subcellularLocation>
        <location evidence="1">Membrane</location>
        <topology evidence="1">Multi-pass membrane protein</topology>
    </subcellularLocation>
</comment>
<keyword evidence="8" id="KW-1185">Reference proteome</keyword>
<dbReference type="Proteomes" id="UP001500767">
    <property type="component" value="Unassembled WGS sequence"/>
</dbReference>
<keyword evidence="4 5" id="KW-0472">Membrane</keyword>
<sequence length="444" mass="47226">MTQTLAGFRAARPAPSRPRPLARLDGVSALTVYLVLLLAVPSVMVMSPLGSAGSPSTVVAVGLFLLWLWFQVHQLSRRPRRGRELRRATLMWLVLMLAVYAHSMSGPLPADEVSPGDFGMLKLAGFCGVLLVTSDGIRDLGRLRIFTSRLVIAVGLVAVLGLVQFLTQELLIDRLSVPGLTSVPHTGLTERNGLPRPNGTSTHPIEYGVVLSMGFPLAVVHALWSPRRRWLYRALLAVIALDVFISSSRSALVCAGLSLLVLAVCWPAALRIKAVVAAVVATAAVYVVVPGSLGATTKLFTLAGNDPSITSRTGSYDLAWFFFSQSPWLGRGFGTFLPKYWIFDNAYLGLLVEGGILGLGGFVVLILVAARAAQRASVSLPDELDRRLAQGVLAAIASGAAGLAFFDSFGFPQSAGCFFLVLGIAGALRRLAPVSPLDPRATTS</sequence>